<organism evidence="1 2">
    <name type="scientific">Vararia minispora EC-137</name>
    <dbReference type="NCBI Taxonomy" id="1314806"/>
    <lineage>
        <taxon>Eukaryota</taxon>
        <taxon>Fungi</taxon>
        <taxon>Dikarya</taxon>
        <taxon>Basidiomycota</taxon>
        <taxon>Agaricomycotina</taxon>
        <taxon>Agaricomycetes</taxon>
        <taxon>Russulales</taxon>
        <taxon>Lachnocladiaceae</taxon>
        <taxon>Vararia</taxon>
    </lineage>
</organism>
<name>A0ACB8QI33_9AGAM</name>
<accession>A0ACB8QI33</accession>
<dbReference type="EMBL" id="MU273586">
    <property type="protein sequence ID" value="KAI0031270.1"/>
    <property type="molecule type" value="Genomic_DNA"/>
</dbReference>
<feature type="non-terminal residue" evidence="1">
    <location>
        <position position="193"/>
    </location>
</feature>
<reference evidence="1" key="1">
    <citation type="submission" date="2021-02" db="EMBL/GenBank/DDBJ databases">
        <authorList>
            <consortium name="DOE Joint Genome Institute"/>
            <person name="Ahrendt S."/>
            <person name="Looney B.P."/>
            <person name="Miyauchi S."/>
            <person name="Morin E."/>
            <person name="Drula E."/>
            <person name="Courty P.E."/>
            <person name="Chicoki N."/>
            <person name="Fauchery L."/>
            <person name="Kohler A."/>
            <person name="Kuo A."/>
            <person name="Labutti K."/>
            <person name="Pangilinan J."/>
            <person name="Lipzen A."/>
            <person name="Riley R."/>
            <person name="Andreopoulos W."/>
            <person name="He G."/>
            <person name="Johnson J."/>
            <person name="Barry K.W."/>
            <person name="Grigoriev I.V."/>
            <person name="Nagy L."/>
            <person name="Hibbett D."/>
            <person name="Henrissat B."/>
            <person name="Matheny P.B."/>
            <person name="Labbe J."/>
            <person name="Martin F."/>
        </authorList>
    </citation>
    <scope>NUCLEOTIDE SEQUENCE</scope>
    <source>
        <strain evidence="1">EC-137</strain>
    </source>
</reference>
<reference evidence="1" key="2">
    <citation type="journal article" date="2022" name="New Phytol.">
        <title>Evolutionary transition to the ectomycorrhizal habit in the genomes of a hyperdiverse lineage of mushroom-forming fungi.</title>
        <authorList>
            <person name="Looney B."/>
            <person name="Miyauchi S."/>
            <person name="Morin E."/>
            <person name="Drula E."/>
            <person name="Courty P.E."/>
            <person name="Kohler A."/>
            <person name="Kuo A."/>
            <person name="LaButti K."/>
            <person name="Pangilinan J."/>
            <person name="Lipzen A."/>
            <person name="Riley R."/>
            <person name="Andreopoulos W."/>
            <person name="He G."/>
            <person name="Johnson J."/>
            <person name="Nolan M."/>
            <person name="Tritt A."/>
            <person name="Barry K.W."/>
            <person name="Grigoriev I.V."/>
            <person name="Nagy L.G."/>
            <person name="Hibbett D."/>
            <person name="Henrissat B."/>
            <person name="Matheny P.B."/>
            <person name="Labbe J."/>
            <person name="Martin F.M."/>
        </authorList>
    </citation>
    <scope>NUCLEOTIDE SEQUENCE</scope>
    <source>
        <strain evidence="1">EC-137</strain>
    </source>
</reference>
<gene>
    <name evidence="1" type="ORF">K488DRAFT_12925</name>
</gene>
<sequence>HAAVLIPLCNFGGKPGILFEVRGSSLRAHSGEVSFPGGHVDEKDVGFEAAALREAQEEVGILPAQVEILGRIGPPELSLGRVRVWPFVGFIHASSSARLAVPQVGLRDPLPSLNTYSLALSTQEVAHVFHLPLCATCDYSRLRNDNFRGRSVYWAIDVTDLVPGVSGTPDVGHRQLEIWGLTGWYLSLFLRTL</sequence>
<protein>
    <submittedName>
        <fullName evidence="1">NUDIX hydrolase domain-like protein</fullName>
    </submittedName>
</protein>
<evidence type="ECO:0000313" key="1">
    <source>
        <dbReference type="EMBL" id="KAI0031270.1"/>
    </source>
</evidence>
<feature type="non-terminal residue" evidence="1">
    <location>
        <position position="1"/>
    </location>
</feature>
<dbReference type="Proteomes" id="UP000814128">
    <property type="component" value="Unassembled WGS sequence"/>
</dbReference>
<proteinExistence type="predicted"/>
<comment type="caution">
    <text evidence="1">The sequence shown here is derived from an EMBL/GenBank/DDBJ whole genome shotgun (WGS) entry which is preliminary data.</text>
</comment>
<keyword evidence="2" id="KW-1185">Reference proteome</keyword>
<evidence type="ECO:0000313" key="2">
    <source>
        <dbReference type="Proteomes" id="UP000814128"/>
    </source>
</evidence>